<feature type="signal peptide" evidence="1">
    <location>
        <begin position="1"/>
        <end position="20"/>
    </location>
</feature>
<dbReference type="AlphaFoldDB" id="A0A085B8W0"/>
<evidence type="ECO:0008006" key="4">
    <source>
        <dbReference type="Google" id="ProtNLM"/>
    </source>
</evidence>
<accession>A0A085B8W0</accession>
<keyword evidence="3" id="KW-1185">Reference proteome</keyword>
<keyword evidence="1" id="KW-0732">Signal</keyword>
<evidence type="ECO:0000313" key="3">
    <source>
        <dbReference type="Proteomes" id="UP000028623"/>
    </source>
</evidence>
<evidence type="ECO:0000313" key="2">
    <source>
        <dbReference type="EMBL" id="KFC18905.1"/>
    </source>
</evidence>
<gene>
    <name evidence="2" type="ORF">IO89_15335</name>
</gene>
<reference evidence="2 3" key="1">
    <citation type="submission" date="2014-07" db="EMBL/GenBank/DDBJ databases">
        <title>Epilithonimonas lactis LMG 22401 Genome.</title>
        <authorList>
            <person name="Pipes S.E."/>
            <person name="Stropko S.J."/>
        </authorList>
    </citation>
    <scope>NUCLEOTIDE SEQUENCE [LARGE SCALE GENOMIC DNA]</scope>
    <source>
        <strain evidence="2 3">LMG 24401</strain>
    </source>
</reference>
<dbReference type="EMBL" id="JPLY01000005">
    <property type="protein sequence ID" value="KFC18905.1"/>
    <property type="molecule type" value="Genomic_DNA"/>
</dbReference>
<dbReference type="STRING" id="421072.SAMN04488097_3623"/>
<comment type="caution">
    <text evidence="2">The sequence shown here is derived from an EMBL/GenBank/DDBJ whole genome shotgun (WGS) entry which is preliminary data.</text>
</comment>
<proteinExistence type="predicted"/>
<dbReference type="eggNOG" id="ENOG5031UYN">
    <property type="taxonomic scope" value="Bacteria"/>
</dbReference>
<protein>
    <recommendedName>
        <fullName evidence="4">Lipoprotein</fullName>
    </recommendedName>
</protein>
<organism evidence="2 3">
    <name type="scientific">Epilithonimonas lactis</name>
    <dbReference type="NCBI Taxonomy" id="421072"/>
    <lineage>
        <taxon>Bacteria</taxon>
        <taxon>Pseudomonadati</taxon>
        <taxon>Bacteroidota</taxon>
        <taxon>Flavobacteriia</taxon>
        <taxon>Flavobacteriales</taxon>
        <taxon>Weeksellaceae</taxon>
        <taxon>Chryseobacterium group</taxon>
        <taxon>Epilithonimonas</taxon>
    </lineage>
</organism>
<name>A0A085B8W0_9FLAO</name>
<dbReference type="Proteomes" id="UP000028623">
    <property type="component" value="Unassembled WGS sequence"/>
</dbReference>
<evidence type="ECO:0000256" key="1">
    <source>
        <dbReference type="SAM" id="SignalP"/>
    </source>
</evidence>
<sequence length="209" mass="24498">MKVMRILCFSILFLAITSCATKKYTKANLLPKGIKSATEEVYDVSNGQRKLLQKKEMVFTKNGRIKSSKTVDSDGKLLQTTEKKLWFTVERYPDKDSYYCKTRWKPNQRERISCYTQKQYKQNESIYHYNKNGSIDKIVDNFDTFHTRQFHYANDELSKIVITGKDNQKIDELSIKCISEDEKGTCLKQTRASIKSNKKEEILINPKYD</sequence>
<feature type="chain" id="PRO_5001786784" description="Lipoprotein" evidence="1">
    <location>
        <begin position="21"/>
        <end position="209"/>
    </location>
</feature>
<dbReference type="PROSITE" id="PS51257">
    <property type="entry name" value="PROKAR_LIPOPROTEIN"/>
    <property type="match status" value="1"/>
</dbReference>